<dbReference type="OrthoDB" id="9947295at2"/>
<reference evidence="1" key="1">
    <citation type="journal article" date="2019" name="PLoS Negl. Trop. Dis.">
        <title>Revisiting the worldwide diversity of Leptospira species in the environment.</title>
        <authorList>
            <person name="Vincent A.T."/>
            <person name="Schiettekatte O."/>
            <person name="Bourhy P."/>
            <person name="Veyrier F.J."/>
            <person name="Picardeau M."/>
        </authorList>
    </citation>
    <scope>NUCLEOTIDE SEQUENCE [LARGE SCALE GENOMIC DNA]</scope>
    <source>
        <strain evidence="1">SSS9</strain>
    </source>
</reference>
<dbReference type="Proteomes" id="UP000297453">
    <property type="component" value="Unassembled WGS sequence"/>
</dbReference>
<dbReference type="AlphaFoldDB" id="A0A4R9G6S2"/>
<comment type="caution">
    <text evidence="1">The sequence shown here is derived from an EMBL/GenBank/DDBJ whole genome shotgun (WGS) entry which is preliminary data.</text>
</comment>
<name>A0A4R9G6S2_9LEPT</name>
<evidence type="ECO:0000313" key="1">
    <source>
        <dbReference type="EMBL" id="TGK07292.1"/>
    </source>
</evidence>
<sequence>MFRINIKPDQFRILILILPFLFLQDCRTYEIRLKEGVDESKVEKFKVPRKPRFPFFHEEEDLTYLCGKGELVFVKFRGNVPREVWCEGMAPSLPKEPIKSNP</sequence>
<accession>A0A4R9G6S2</accession>
<dbReference type="EMBL" id="RQEP01000005">
    <property type="protein sequence ID" value="TGK07292.1"/>
    <property type="molecule type" value="Genomic_DNA"/>
</dbReference>
<dbReference type="RefSeq" id="WP_135584998.1">
    <property type="nucleotide sequence ID" value="NZ_RQEP01000005.1"/>
</dbReference>
<gene>
    <name evidence="1" type="ORF">EHO59_04065</name>
</gene>
<keyword evidence="2" id="KW-1185">Reference proteome</keyword>
<proteinExistence type="predicted"/>
<evidence type="ECO:0000313" key="2">
    <source>
        <dbReference type="Proteomes" id="UP000297453"/>
    </source>
</evidence>
<organism evidence="1 2">
    <name type="scientific">Leptospira semungkisensis</name>
    <dbReference type="NCBI Taxonomy" id="2484985"/>
    <lineage>
        <taxon>Bacteria</taxon>
        <taxon>Pseudomonadati</taxon>
        <taxon>Spirochaetota</taxon>
        <taxon>Spirochaetia</taxon>
        <taxon>Leptospirales</taxon>
        <taxon>Leptospiraceae</taxon>
        <taxon>Leptospira</taxon>
    </lineage>
</organism>
<protein>
    <submittedName>
        <fullName evidence="1">Uncharacterized protein</fullName>
    </submittedName>
</protein>